<dbReference type="InterPro" id="IPR036400">
    <property type="entry name" value="Cyt_B5-like_heme/steroid_sf"/>
</dbReference>
<evidence type="ECO:0000256" key="2">
    <source>
        <dbReference type="ARBA" id="ARBA00022723"/>
    </source>
</evidence>
<dbReference type="Pfam" id="PF00173">
    <property type="entry name" value="Cyt-b5"/>
    <property type="match status" value="1"/>
</dbReference>
<dbReference type="Proteomes" id="UP000674318">
    <property type="component" value="Unassembled WGS sequence"/>
</dbReference>
<dbReference type="GeneID" id="94286715"/>
<reference evidence="7 8" key="1">
    <citation type="submission" date="2021-02" db="EMBL/GenBank/DDBJ databases">
        <title>Porcisia hertigi Genome sequencing and assembly.</title>
        <authorList>
            <person name="Almutairi H."/>
            <person name="Gatherer D."/>
        </authorList>
    </citation>
    <scope>NUCLEOTIDE SEQUENCE [LARGE SCALE GENOMIC DNA]</scope>
    <source>
        <strain evidence="7 8">C119</strain>
    </source>
</reference>
<evidence type="ECO:0000313" key="7">
    <source>
        <dbReference type="EMBL" id="KAG5490467.1"/>
    </source>
</evidence>
<sequence>MLNDLLCLSGLKKRWPVLSEEEIRIHNTRRSLWIVSGGSVYDVTGMLGSHPGGEAAILRRGGGSKDCEVDYKFHSRYARREWDSRKVGEITPEVALRLFPPRAMVPESSTRPLIASGAGSPPVGISRAHMKSREESHTRTVSAYTSTTLTPDEQCHCSNVSTCPQRVR</sequence>
<evidence type="ECO:0000313" key="8">
    <source>
        <dbReference type="Proteomes" id="UP000674318"/>
    </source>
</evidence>
<organism evidence="7 8">
    <name type="scientific">Porcisia hertigi</name>
    <dbReference type="NCBI Taxonomy" id="2761500"/>
    <lineage>
        <taxon>Eukaryota</taxon>
        <taxon>Discoba</taxon>
        <taxon>Euglenozoa</taxon>
        <taxon>Kinetoplastea</taxon>
        <taxon>Metakinetoplastina</taxon>
        <taxon>Trypanosomatida</taxon>
        <taxon>Trypanosomatidae</taxon>
        <taxon>Leishmaniinae</taxon>
        <taxon>Porcisia</taxon>
    </lineage>
</organism>
<dbReference type="GO" id="GO:0016020">
    <property type="term" value="C:membrane"/>
    <property type="evidence" value="ECO:0007669"/>
    <property type="project" value="TreeGrafter"/>
</dbReference>
<dbReference type="GO" id="GO:0020037">
    <property type="term" value="F:heme binding"/>
    <property type="evidence" value="ECO:0007669"/>
    <property type="project" value="TreeGrafter"/>
</dbReference>
<dbReference type="RefSeq" id="XP_067752795.1">
    <property type="nucleotide sequence ID" value="XM_067896638.1"/>
</dbReference>
<dbReference type="PANTHER" id="PTHR19359:SF146">
    <property type="entry name" value="B5, PUTATIVE-RELATED"/>
    <property type="match status" value="1"/>
</dbReference>
<evidence type="ECO:0000256" key="3">
    <source>
        <dbReference type="ARBA" id="ARBA00023004"/>
    </source>
</evidence>
<comment type="similarity">
    <text evidence="4">Belongs to the cytochrome b5 family.</text>
</comment>
<keyword evidence="8" id="KW-1185">Reference proteome</keyword>
<evidence type="ECO:0000256" key="1">
    <source>
        <dbReference type="ARBA" id="ARBA00022617"/>
    </source>
</evidence>
<dbReference type="PRINTS" id="PR00363">
    <property type="entry name" value="CYTOCHROMEB5"/>
</dbReference>
<feature type="region of interest" description="Disordered" evidence="5">
    <location>
        <begin position="111"/>
        <end position="136"/>
    </location>
</feature>
<keyword evidence="1" id="KW-0349">Heme</keyword>
<dbReference type="GO" id="GO:0046872">
    <property type="term" value="F:metal ion binding"/>
    <property type="evidence" value="ECO:0007669"/>
    <property type="project" value="UniProtKB-KW"/>
</dbReference>
<proteinExistence type="inferred from homology"/>
<name>A0A836GYK1_9TRYP</name>
<dbReference type="InterPro" id="IPR001199">
    <property type="entry name" value="Cyt_B5-like_heme/steroid-bd"/>
</dbReference>
<keyword evidence="3" id="KW-0408">Iron</keyword>
<feature type="domain" description="Cytochrome b5 heme-binding" evidence="6">
    <location>
        <begin position="15"/>
        <end position="91"/>
    </location>
</feature>
<dbReference type="EMBL" id="JAFJZO010000036">
    <property type="protein sequence ID" value="KAG5490467.1"/>
    <property type="molecule type" value="Genomic_DNA"/>
</dbReference>
<keyword evidence="2" id="KW-0479">Metal-binding</keyword>
<dbReference type="PROSITE" id="PS50255">
    <property type="entry name" value="CYTOCHROME_B5_2"/>
    <property type="match status" value="1"/>
</dbReference>
<dbReference type="AlphaFoldDB" id="A0A836GYK1"/>
<protein>
    <recommendedName>
        <fullName evidence="6">Cytochrome b5 heme-binding domain-containing protein</fullName>
    </recommendedName>
</protein>
<dbReference type="SUPFAM" id="SSF55856">
    <property type="entry name" value="Cytochrome b5-like heme/steroid binding domain"/>
    <property type="match status" value="1"/>
</dbReference>
<evidence type="ECO:0000256" key="5">
    <source>
        <dbReference type="SAM" id="MobiDB-lite"/>
    </source>
</evidence>
<dbReference type="OrthoDB" id="10051395at2759"/>
<dbReference type="PANTHER" id="PTHR19359">
    <property type="entry name" value="CYTOCHROME B5"/>
    <property type="match status" value="1"/>
</dbReference>
<dbReference type="KEGG" id="phet:94286715"/>
<dbReference type="SMART" id="SM01117">
    <property type="entry name" value="Cyt-b5"/>
    <property type="match status" value="1"/>
</dbReference>
<evidence type="ECO:0000256" key="4">
    <source>
        <dbReference type="ARBA" id="ARBA00038168"/>
    </source>
</evidence>
<comment type="caution">
    <text evidence="7">The sequence shown here is derived from an EMBL/GenBank/DDBJ whole genome shotgun (WGS) entry which is preliminary data.</text>
</comment>
<dbReference type="Gene3D" id="3.10.120.10">
    <property type="entry name" value="Cytochrome b5-like heme/steroid binding domain"/>
    <property type="match status" value="1"/>
</dbReference>
<gene>
    <name evidence="7" type="ORF">JKF63_00587</name>
</gene>
<evidence type="ECO:0000259" key="6">
    <source>
        <dbReference type="PROSITE" id="PS50255"/>
    </source>
</evidence>
<dbReference type="InterPro" id="IPR050668">
    <property type="entry name" value="Cytochrome_b5"/>
</dbReference>
<dbReference type="FunFam" id="3.10.120.10:FF:000007">
    <property type="entry name" value="Sulfite oxidase, mitochondrial"/>
    <property type="match status" value="1"/>
</dbReference>
<accession>A0A836GYK1</accession>